<dbReference type="Proteomes" id="UP000001929">
    <property type="component" value="Chromosome"/>
</dbReference>
<dbReference type="GO" id="GO:0055085">
    <property type="term" value="P:transmembrane transport"/>
    <property type="evidence" value="ECO:0007669"/>
    <property type="project" value="InterPro"/>
</dbReference>
<feature type="transmembrane region" description="Helical" evidence="6">
    <location>
        <begin position="306"/>
        <end position="332"/>
    </location>
</feature>
<dbReference type="STRING" id="269796.Rru_A2384"/>
<keyword evidence="4 6" id="KW-1133">Transmembrane helix</keyword>
<evidence type="ECO:0000256" key="1">
    <source>
        <dbReference type="ARBA" id="ARBA00004651"/>
    </source>
</evidence>
<dbReference type="eggNOG" id="COG1174">
    <property type="taxonomic scope" value="Bacteria"/>
</dbReference>
<feature type="transmembrane region" description="Helical" evidence="6">
    <location>
        <begin position="258"/>
        <end position="285"/>
    </location>
</feature>
<feature type="transmembrane region" description="Helical" evidence="6">
    <location>
        <begin position="212"/>
        <end position="238"/>
    </location>
</feature>
<feature type="transmembrane region" description="Helical" evidence="6">
    <location>
        <begin position="134"/>
        <end position="156"/>
    </location>
</feature>
<dbReference type="EMBL" id="CP000230">
    <property type="protein sequence ID" value="ABC23184.1"/>
    <property type="molecule type" value="Genomic_DNA"/>
</dbReference>
<dbReference type="GO" id="GO:0031460">
    <property type="term" value="P:glycine betaine transport"/>
    <property type="evidence" value="ECO:0007669"/>
    <property type="project" value="TreeGrafter"/>
</dbReference>
<keyword evidence="9" id="KW-1185">Reference proteome</keyword>
<evidence type="ECO:0000256" key="4">
    <source>
        <dbReference type="ARBA" id="ARBA00022989"/>
    </source>
</evidence>
<organism evidence="8 9">
    <name type="scientific">Rhodospirillum rubrum (strain ATCC 11170 / ATH 1.1.1 / DSM 467 / LMG 4362 / NCIMB 8255 / S1)</name>
    <dbReference type="NCBI Taxonomy" id="269796"/>
    <lineage>
        <taxon>Bacteria</taxon>
        <taxon>Pseudomonadati</taxon>
        <taxon>Pseudomonadota</taxon>
        <taxon>Alphaproteobacteria</taxon>
        <taxon>Rhodospirillales</taxon>
        <taxon>Rhodospirillaceae</taxon>
        <taxon>Rhodospirillum</taxon>
    </lineage>
</organism>
<dbReference type="PANTHER" id="PTHR30177:SF30">
    <property type="entry name" value="GLYCINE BETAINE UPTAKE SYSTEM PERMEASE PROTEIN YEHY"/>
    <property type="match status" value="1"/>
</dbReference>
<keyword evidence="2 6" id="KW-0813">Transport</keyword>
<keyword evidence="3 6" id="KW-0812">Transmembrane</keyword>
<dbReference type="SUPFAM" id="SSF161098">
    <property type="entry name" value="MetI-like"/>
    <property type="match status" value="1"/>
</dbReference>
<feature type="transmembrane region" description="Helical" evidence="6">
    <location>
        <begin position="74"/>
        <end position="92"/>
    </location>
</feature>
<dbReference type="PROSITE" id="PS50928">
    <property type="entry name" value="ABC_TM1"/>
    <property type="match status" value="1"/>
</dbReference>
<dbReference type="PANTHER" id="PTHR30177">
    <property type="entry name" value="GLYCINE BETAINE/L-PROLINE TRANSPORT SYSTEM PERMEASE PROTEIN PROW"/>
    <property type="match status" value="1"/>
</dbReference>
<comment type="subcellular location">
    <subcellularLocation>
        <location evidence="1 6">Cell membrane</location>
        <topology evidence="1 6">Multi-pass membrane protein</topology>
    </subcellularLocation>
</comment>
<evidence type="ECO:0000256" key="5">
    <source>
        <dbReference type="ARBA" id="ARBA00023136"/>
    </source>
</evidence>
<dbReference type="InterPro" id="IPR051204">
    <property type="entry name" value="ABC_transp_perm/SBD"/>
</dbReference>
<dbReference type="EnsemblBacteria" id="ABC23184">
    <property type="protein sequence ID" value="ABC23184"/>
    <property type="gene ID" value="Rru_A2384"/>
</dbReference>
<dbReference type="InterPro" id="IPR035906">
    <property type="entry name" value="MetI-like_sf"/>
</dbReference>
<protein>
    <submittedName>
        <fullName evidence="8">Binding-protein-dependent transport systems inner membrane component</fullName>
    </submittedName>
</protein>
<dbReference type="PhylomeDB" id="Q2RRR1"/>
<evidence type="ECO:0000259" key="7">
    <source>
        <dbReference type="PROSITE" id="PS50928"/>
    </source>
</evidence>
<sequence>MGISLDRPGIIVALVLGAALAGPPFMTLRANRIASGKGVALFDALPWGAAAGIVALAVIVGGVALLARRPLARLGAAVIGGGVGMLAVGWAAEGLTQAGNPYARIAPAGGFWLLVLACLLLGTDALVRLRPGPLARLLALGALFGALGLLLASGQWDGVSVLKEYANRADAFWREARTHLALALGAVAVACAVGLPLGVLCHRVAWLRGMVLQGLTIIQTIPSIALFGILMAPLGWLAAHVPAIAALGVRGIGATPALVALILYALLPVVANTVVGLAQVPAATVDAARGMGMGRGRLLREVELPLALPVILTGVRIVLVQAIGLTTVAALIGGGGFGTFVFQGVGQAAMDLVLLGALPTVALAFGAAVILDALIEGARRGGGAPTPGVGRR</sequence>
<dbReference type="AlphaFoldDB" id="Q2RRR1"/>
<dbReference type="PATRIC" id="fig|269796.9.peg.2485"/>
<dbReference type="Gene3D" id="1.10.3720.10">
    <property type="entry name" value="MetI-like"/>
    <property type="match status" value="1"/>
</dbReference>
<feature type="transmembrane region" description="Helical" evidence="6">
    <location>
        <begin position="176"/>
        <end position="200"/>
    </location>
</feature>
<dbReference type="KEGG" id="rru:Rru_A2384"/>
<accession>Q2RRR1</accession>
<comment type="similarity">
    <text evidence="6">Belongs to the binding-protein-dependent transport system permease family.</text>
</comment>
<keyword evidence="5 6" id="KW-0472">Membrane</keyword>
<reference evidence="8 9" key="1">
    <citation type="journal article" date="2011" name="Stand. Genomic Sci.">
        <title>Complete genome sequence of Rhodospirillum rubrum type strain (S1).</title>
        <authorList>
            <person name="Munk A.C."/>
            <person name="Copeland A."/>
            <person name="Lucas S."/>
            <person name="Lapidus A."/>
            <person name="Del Rio T.G."/>
            <person name="Barry K."/>
            <person name="Detter J.C."/>
            <person name="Hammon N."/>
            <person name="Israni S."/>
            <person name="Pitluck S."/>
            <person name="Brettin T."/>
            <person name="Bruce D."/>
            <person name="Han C."/>
            <person name="Tapia R."/>
            <person name="Gilna P."/>
            <person name="Schmutz J."/>
            <person name="Larimer F."/>
            <person name="Land M."/>
            <person name="Kyrpides N.C."/>
            <person name="Mavromatis K."/>
            <person name="Richardson P."/>
            <person name="Rohde M."/>
            <person name="Goker M."/>
            <person name="Klenk H.P."/>
            <person name="Zhang Y."/>
            <person name="Roberts G.P."/>
            <person name="Reslewic S."/>
            <person name="Schwartz D.C."/>
        </authorList>
    </citation>
    <scope>NUCLEOTIDE SEQUENCE [LARGE SCALE GENOMIC DNA]</scope>
    <source>
        <strain evidence="9">ATCC 11170 / ATH 1.1.1 / DSM 467 / LMG 4362 / NCIMB 8255 / S1</strain>
    </source>
</reference>
<dbReference type="CDD" id="cd06261">
    <property type="entry name" value="TM_PBP2"/>
    <property type="match status" value="1"/>
</dbReference>
<evidence type="ECO:0000256" key="6">
    <source>
        <dbReference type="RuleBase" id="RU363032"/>
    </source>
</evidence>
<gene>
    <name evidence="8" type="ordered locus">Rru_A2384</name>
</gene>
<evidence type="ECO:0000313" key="9">
    <source>
        <dbReference type="Proteomes" id="UP000001929"/>
    </source>
</evidence>
<feature type="domain" description="ABC transmembrane type-1" evidence="7">
    <location>
        <begin position="176"/>
        <end position="376"/>
    </location>
</feature>
<dbReference type="Pfam" id="PF00528">
    <property type="entry name" value="BPD_transp_1"/>
    <property type="match status" value="1"/>
</dbReference>
<dbReference type="RefSeq" id="WP_011390137.1">
    <property type="nucleotide sequence ID" value="NC_007643.1"/>
</dbReference>
<feature type="transmembrane region" description="Helical" evidence="6">
    <location>
        <begin position="104"/>
        <end position="122"/>
    </location>
</feature>
<dbReference type="HOGENOM" id="CLU_046113_3_0_5"/>
<evidence type="ECO:0000313" key="8">
    <source>
        <dbReference type="EMBL" id="ABC23184.1"/>
    </source>
</evidence>
<evidence type="ECO:0000256" key="3">
    <source>
        <dbReference type="ARBA" id="ARBA00022692"/>
    </source>
</evidence>
<name>Q2RRR1_RHORT</name>
<proteinExistence type="inferred from homology"/>
<dbReference type="InterPro" id="IPR000515">
    <property type="entry name" value="MetI-like"/>
</dbReference>
<evidence type="ECO:0000256" key="2">
    <source>
        <dbReference type="ARBA" id="ARBA00022448"/>
    </source>
</evidence>
<dbReference type="GO" id="GO:0005886">
    <property type="term" value="C:plasma membrane"/>
    <property type="evidence" value="ECO:0007669"/>
    <property type="project" value="UniProtKB-SubCell"/>
</dbReference>
<feature type="transmembrane region" description="Helical" evidence="6">
    <location>
        <begin position="352"/>
        <end position="375"/>
    </location>
</feature>
<feature type="transmembrane region" description="Helical" evidence="6">
    <location>
        <begin position="45"/>
        <end position="67"/>
    </location>
</feature>